<gene>
    <name evidence="3" type="ORF">DVH24_013324</name>
</gene>
<dbReference type="Gene3D" id="3.30.70.2890">
    <property type="entry name" value="XS domain"/>
    <property type="match status" value="1"/>
</dbReference>
<dbReference type="InterPro" id="IPR005380">
    <property type="entry name" value="XS_domain"/>
</dbReference>
<proteinExistence type="predicted"/>
<dbReference type="Proteomes" id="UP000290289">
    <property type="component" value="Chromosome 16"/>
</dbReference>
<dbReference type="GO" id="GO:0031047">
    <property type="term" value="P:regulatory ncRNA-mediated gene silencing"/>
    <property type="evidence" value="ECO:0007669"/>
    <property type="project" value="InterPro"/>
</dbReference>
<dbReference type="InterPro" id="IPR038588">
    <property type="entry name" value="XS_domain_sf"/>
</dbReference>
<evidence type="ECO:0000313" key="4">
    <source>
        <dbReference type="Proteomes" id="UP000290289"/>
    </source>
</evidence>
<dbReference type="Pfam" id="PF03468">
    <property type="entry name" value="XS"/>
    <property type="match status" value="1"/>
</dbReference>
<dbReference type="PANTHER" id="PTHR46619:SF3">
    <property type="entry name" value="RNA RECOGNITION MOTIF XS DOMAIN PROTEIN"/>
    <property type="match status" value="1"/>
</dbReference>
<dbReference type="PANTHER" id="PTHR46619">
    <property type="entry name" value="RNA RECOGNITION MOTIF XS DOMAIN PROTEIN-RELATED"/>
    <property type="match status" value="1"/>
</dbReference>
<protein>
    <recommendedName>
        <fullName evidence="2">XS domain-containing protein</fullName>
    </recommendedName>
</protein>
<feature type="signal peptide" evidence="1">
    <location>
        <begin position="1"/>
        <end position="16"/>
    </location>
</feature>
<evidence type="ECO:0000256" key="1">
    <source>
        <dbReference type="SAM" id="SignalP"/>
    </source>
</evidence>
<dbReference type="AlphaFoldDB" id="A0A498HGI4"/>
<accession>A0A498HGI4</accession>
<dbReference type="EMBL" id="RDQH01000342">
    <property type="protein sequence ID" value="RXH70578.1"/>
    <property type="molecule type" value="Genomic_DNA"/>
</dbReference>
<organism evidence="3 4">
    <name type="scientific">Malus domestica</name>
    <name type="common">Apple</name>
    <name type="synonym">Pyrus malus</name>
    <dbReference type="NCBI Taxonomy" id="3750"/>
    <lineage>
        <taxon>Eukaryota</taxon>
        <taxon>Viridiplantae</taxon>
        <taxon>Streptophyta</taxon>
        <taxon>Embryophyta</taxon>
        <taxon>Tracheophyta</taxon>
        <taxon>Spermatophyta</taxon>
        <taxon>Magnoliopsida</taxon>
        <taxon>eudicotyledons</taxon>
        <taxon>Gunneridae</taxon>
        <taxon>Pentapetalae</taxon>
        <taxon>rosids</taxon>
        <taxon>fabids</taxon>
        <taxon>Rosales</taxon>
        <taxon>Rosaceae</taxon>
        <taxon>Amygdaloideae</taxon>
        <taxon>Maleae</taxon>
        <taxon>Malus</taxon>
    </lineage>
</organism>
<reference evidence="3 4" key="1">
    <citation type="submission" date="2018-10" db="EMBL/GenBank/DDBJ databases">
        <title>A high-quality apple genome assembly.</title>
        <authorList>
            <person name="Hu J."/>
        </authorList>
    </citation>
    <scope>NUCLEOTIDE SEQUENCE [LARGE SCALE GENOMIC DNA]</scope>
    <source>
        <strain evidence="4">cv. HFTH1</strain>
        <tissue evidence="3">Young leaf</tissue>
    </source>
</reference>
<evidence type="ECO:0000313" key="3">
    <source>
        <dbReference type="EMBL" id="RXH70578.1"/>
    </source>
</evidence>
<keyword evidence="4" id="KW-1185">Reference proteome</keyword>
<feature type="chain" id="PRO_5019749815" description="XS domain-containing protein" evidence="1">
    <location>
        <begin position="17"/>
        <end position="307"/>
    </location>
</feature>
<evidence type="ECO:0000259" key="2">
    <source>
        <dbReference type="Pfam" id="PF03468"/>
    </source>
</evidence>
<name>A0A498HGI4_MALDO</name>
<keyword evidence="1" id="KW-0732">Signal</keyword>
<feature type="domain" description="XS" evidence="2">
    <location>
        <begin position="114"/>
        <end position="248"/>
    </location>
</feature>
<sequence length="307" mass="34431">MLVELILLIRIPFAYISFLFPHSKESDASRHSVTDWFILVDALVDIQVLSSKDFPDMHSLIMHSYNSDSADMRVDHLGLHKALCVLMGWDYLKPPDNSKAYQFLSAEAAAANVDDLIMWPPVVIIHNTVTGKSKDGRMEGLGNKAMDSTIRDLGFGSGKSKSLYGRDGHLGMTLVKFSGDEAGLKDAIRMAEFFEKENHGRRGWARVQPPMLGSKDDEMNPNLVKFDEKTREKKRILYAYLGTAYDLDKVDFDTRKKVVIESLGEHKSSKVQASHGVVGDGSRLSECPPNHSWTAFLPLQRKVLGYK</sequence>
<comment type="caution">
    <text evidence="3">The sequence shown here is derived from an EMBL/GenBank/DDBJ whole genome shotgun (WGS) entry which is preliminary data.</text>
</comment>